<comment type="similarity">
    <text evidence="1">Belongs to the actin family.</text>
</comment>
<reference evidence="2" key="3">
    <citation type="submission" date="2025-08" db="UniProtKB">
        <authorList>
            <consortium name="Ensembl"/>
        </authorList>
    </citation>
    <scope>IDENTIFICATION</scope>
</reference>
<dbReference type="Gene3D" id="3.30.420.40">
    <property type="match status" value="2"/>
</dbReference>
<dbReference type="Proteomes" id="UP000008144">
    <property type="component" value="Chromosome 2"/>
</dbReference>
<evidence type="ECO:0008006" key="4">
    <source>
        <dbReference type="Google" id="ProtNLM"/>
    </source>
</evidence>
<dbReference type="GO" id="GO:0005856">
    <property type="term" value="C:cytoskeleton"/>
    <property type="evidence" value="ECO:0007669"/>
    <property type="project" value="UniProtKB-SubCell"/>
</dbReference>
<dbReference type="GO" id="GO:0031491">
    <property type="term" value="F:nucleosome binding"/>
    <property type="evidence" value="ECO:0000318"/>
    <property type="project" value="GO_Central"/>
</dbReference>
<dbReference type="GeneTree" id="ENSGT00720000108833"/>
<dbReference type="GO" id="GO:0000812">
    <property type="term" value="C:Swr1 complex"/>
    <property type="evidence" value="ECO:0000318"/>
    <property type="project" value="GO_Central"/>
</dbReference>
<organism evidence="2 3">
    <name type="scientific">Ciona intestinalis</name>
    <name type="common">Transparent sea squirt</name>
    <name type="synonym">Ascidia intestinalis</name>
    <dbReference type="NCBI Taxonomy" id="7719"/>
    <lineage>
        <taxon>Eukaryota</taxon>
        <taxon>Metazoa</taxon>
        <taxon>Chordata</taxon>
        <taxon>Tunicata</taxon>
        <taxon>Ascidiacea</taxon>
        <taxon>Phlebobranchia</taxon>
        <taxon>Cionidae</taxon>
        <taxon>Ciona</taxon>
    </lineage>
</organism>
<evidence type="ECO:0000313" key="3">
    <source>
        <dbReference type="Proteomes" id="UP000008144"/>
    </source>
</evidence>
<dbReference type="Pfam" id="PF00022">
    <property type="entry name" value="Actin"/>
    <property type="match status" value="1"/>
</dbReference>
<evidence type="ECO:0000313" key="2">
    <source>
        <dbReference type="Ensembl" id="ENSCINP00000006309.3"/>
    </source>
</evidence>
<dbReference type="InterPro" id="IPR004000">
    <property type="entry name" value="Actin"/>
</dbReference>
<dbReference type="Gene3D" id="2.30.36.70">
    <property type="entry name" value="Actin, Chain A, domain 2"/>
    <property type="match status" value="1"/>
</dbReference>
<dbReference type="EMBL" id="EAAA01001543">
    <property type="status" value="NOT_ANNOTATED_CDS"/>
    <property type="molecule type" value="Genomic_DNA"/>
</dbReference>
<dbReference type="FunCoup" id="F6RD19">
    <property type="interactions" value="30"/>
</dbReference>
<dbReference type="InParanoid" id="F6RD19"/>
<dbReference type="Gene3D" id="3.90.640.10">
    <property type="entry name" value="Actin, Chain A, domain 4"/>
    <property type="match status" value="1"/>
</dbReference>
<protein>
    <recommendedName>
        <fullName evidence="4">Actin-related protein 6</fullName>
    </recommendedName>
</protein>
<dbReference type="SMART" id="SM00268">
    <property type="entry name" value="ACTIN"/>
    <property type="match status" value="1"/>
</dbReference>
<keyword evidence="3" id="KW-1185">Reference proteome</keyword>
<dbReference type="InterPro" id="IPR043129">
    <property type="entry name" value="ATPase_NBD"/>
</dbReference>
<dbReference type="AlphaFoldDB" id="F6RD19"/>
<dbReference type="STRING" id="7719.ENSCINP00000006309"/>
<sequence>MLQTMSLDNTIVLDNGASSLKIGKTNTEFCSIFPNSIFRSKSERRKNFISNQIDACKDYSSLFYVLPFQKGYLLNWDVQRQVWDHVFGKDVLNLKCNESNIVITEPHFNFASIQEAINEIFFEEYEFQSILRTNSSTLSSHKYAADNPGEDCCLVVDCGYSFTHIVPYHKNNKIPEAVCRIDVGGKLLTNHLKEIISYRQLQVMDETYVMNQVKEDACYVSMNFNDDMKTCKLKGKDNTVLRDYVLPDYTQIKRGYIKSNPKPDSVSTKSQEQMIRLTVERFGVPEILFHPWDVGIPQMGLAEAIMHSVSKCPQDTQPHMLRNIVLTGGSCKFPNFKERLEREIRCLAPDHLDIYVTLPHNPITYSCEGGLHWSKTNEIREHWLTLEEYQEGGQAACARQFYDI</sequence>
<accession>F6RD19</accession>
<proteinExistence type="inferred from homology"/>
<dbReference type="Ensembl" id="ENSCINT00000006309.3">
    <property type="protein sequence ID" value="ENSCINP00000006309.3"/>
    <property type="gene ID" value="ENSCING00000003117.3"/>
</dbReference>
<reference evidence="2" key="4">
    <citation type="submission" date="2025-09" db="UniProtKB">
        <authorList>
            <consortium name="Ensembl"/>
        </authorList>
    </citation>
    <scope>IDENTIFICATION</scope>
</reference>
<dbReference type="OMA" id="FFEEYEC"/>
<evidence type="ECO:0000256" key="1">
    <source>
        <dbReference type="RuleBase" id="RU000487"/>
    </source>
</evidence>
<reference evidence="3" key="1">
    <citation type="journal article" date="2002" name="Science">
        <title>The draft genome of Ciona intestinalis: insights into chordate and vertebrate origins.</title>
        <authorList>
            <person name="Dehal P."/>
            <person name="Satou Y."/>
            <person name="Campbell R.K."/>
            <person name="Chapman J."/>
            <person name="Degnan B."/>
            <person name="De Tomaso A."/>
            <person name="Davidson B."/>
            <person name="Di Gregorio A."/>
            <person name="Gelpke M."/>
            <person name="Goodstein D.M."/>
            <person name="Harafuji N."/>
            <person name="Hastings K.E."/>
            <person name="Ho I."/>
            <person name="Hotta K."/>
            <person name="Huang W."/>
            <person name="Kawashima T."/>
            <person name="Lemaire P."/>
            <person name="Martinez D."/>
            <person name="Meinertzhagen I.A."/>
            <person name="Necula S."/>
            <person name="Nonaka M."/>
            <person name="Putnam N."/>
            <person name="Rash S."/>
            <person name="Saiga H."/>
            <person name="Satake M."/>
            <person name="Terry A."/>
            <person name="Yamada L."/>
            <person name="Wang H.G."/>
            <person name="Awazu S."/>
            <person name="Azumi K."/>
            <person name="Boore J."/>
            <person name="Branno M."/>
            <person name="Chin-Bow S."/>
            <person name="DeSantis R."/>
            <person name="Doyle S."/>
            <person name="Francino P."/>
            <person name="Keys D.N."/>
            <person name="Haga S."/>
            <person name="Hayashi H."/>
            <person name="Hino K."/>
            <person name="Imai K.S."/>
            <person name="Inaba K."/>
            <person name="Kano S."/>
            <person name="Kobayashi K."/>
            <person name="Kobayashi M."/>
            <person name="Lee B.I."/>
            <person name="Makabe K.W."/>
            <person name="Manohar C."/>
            <person name="Matassi G."/>
            <person name="Medina M."/>
            <person name="Mochizuki Y."/>
            <person name="Mount S."/>
            <person name="Morishita T."/>
            <person name="Miura S."/>
            <person name="Nakayama A."/>
            <person name="Nishizaka S."/>
            <person name="Nomoto H."/>
            <person name="Ohta F."/>
            <person name="Oishi K."/>
            <person name="Rigoutsos I."/>
            <person name="Sano M."/>
            <person name="Sasaki A."/>
            <person name="Sasakura Y."/>
            <person name="Shoguchi E."/>
            <person name="Shin-i T."/>
            <person name="Spagnuolo A."/>
            <person name="Stainier D."/>
            <person name="Suzuki M.M."/>
            <person name="Tassy O."/>
            <person name="Takatori N."/>
            <person name="Tokuoka M."/>
            <person name="Yagi K."/>
            <person name="Yoshizaki F."/>
            <person name="Wada S."/>
            <person name="Zhang C."/>
            <person name="Hyatt P.D."/>
            <person name="Larimer F."/>
            <person name="Detter C."/>
            <person name="Doggett N."/>
            <person name="Glavina T."/>
            <person name="Hawkins T."/>
            <person name="Richardson P."/>
            <person name="Lucas S."/>
            <person name="Kohara Y."/>
            <person name="Levine M."/>
            <person name="Satoh N."/>
            <person name="Rokhsar D.S."/>
        </authorList>
    </citation>
    <scope>NUCLEOTIDE SEQUENCE [LARGE SCALE GENOMIC DNA]</scope>
</reference>
<name>F6RD19_CIOIN</name>
<dbReference type="PANTHER" id="PTHR11937">
    <property type="entry name" value="ACTIN"/>
    <property type="match status" value="1"/>
</dbReference>
<dbReference type="CDD" id="cd10210">
    <property type="entry name" value="ASKHA_NBD_Arp6"/>
    <property type="match status" value="1"/>
</dbReference>
<reference evidence="2" key="2">
    <citation type="journal article" date="2008" name="Genome Biol.">
        <title>Improved genome assembly and evidence-based global gene model set for the chordate Ciona intestinalis: new insight into intron and operon populations.</title>
        <authorList>
            <person name="Satou Y."/>
            <person name="Mineta K."/>
            <person name="Ogasawara M."/>
            <person name="Sasakura Y."/>
            <person name="Shoguchi E."/>
            <person name="Ueno K."/>
            <person name="Yamada L."/>
            <person name="Matsumoto J."/>
            <person name="Wasserscheid J."/>
            <person name="Dewar K."/>
            <person name="Wiley G.B."/>
            <person name="Macmil S.L."/>
            <person name="Roe B.A."/>
            <person name="Zeller R.W."/>
            <person name="Hastings K.E."/>
            <person name="Lemaire P."/>
            <person name="Lindquist E."/>
            <person name="Endo T."/>
            <person name="Hotta K."/>
            <person name="Inaba K."/>
        </authorList>
    </citation>
    <scope>NUCLEOTIDE SEQUENCE [LARGE SCALE GENOMIC DNA]</scope>
    <source>
        <strain evidence="2">wild type</strain>
    </source>
</reference>
<dbReference type="SUPFAM" id="SSF53067">
    <property type="entry name" value="Actin-like ATPase domain"/>
    <property type="match status" value="2"/>
</dbReference>